<feature type="domain" description="Inosine/uridine-preferring nucleoside hydrolase" evidence="3">
    <location>
        <begin position="13"/>
        <end position="193"/>
    </location>
</feature>
<evidence type="ECO:0000313" key="5">
    <source>
        <dbReference type="Proteomes" id="UP000292507"/>
    </source>
</evidence>
<keyword evidence="1 4" id="KW-0378">Hydrolase</keyword>
<dbReference type="Pfam" id="PF01156">
    <property type="entry name" value="IU_nuc_hydro"/>
    <property type="match status" value="1"/>
</dbReference>
<organism evidence="4 5">
    <name type="scientific">Blastococcus saxobsidens</name>
    <dbReference type="NCBI Taxonomy" id="138336"/>
    <lineage>
        <taxon>Bacteria</taxon>
        <taxon>Bacillati</taxon>
        <taxon>Actinomycetota</taxon>
        <taxon>Actinomycetes</taxon>
        <taxon>Geodermatophilales</taxon>
        <taxon>Geodermatophilaceae</taxon>
        <taxon>Blastococcus</taxon>
    </lineage>
</organism>
<evidence type="ECO:0000256" key="1">
    <source>
        <dbReference type="ARBA" id="ARBA00022801"/>
    </source>
</evidence>
<evidence type="ECO:0000259" key="3">
    <source>
        <dbReference type="Pfam" id="PF01156"/>
    </source>
</evidence>
<evidence type="ECO:0000256" key="2">
    <source>
        <dbReference type="ARBA" id="ARBA00023295"/>
    </source>
</evidence>
<keyword evidence="5" id="KW-1185">Reference proteome</keyword>
<dbReference type="GO" id="GO:0005829">
    <property type="term" value="C:cytosol"/>
    <property type="evidence" value="ECO:0007669"/>
    <property type="project" value="TreeGrafter"/>
</dbReference>
<dbReference type="PANTHER" id="PTHR12304">
    <property type="entry name" value="INOSINE-URIDINE PREFERRING NUCLEOSIDE HYDROLASE"/>
    <property type="match status" value="1"/>
</dbReference>
<dbReference type="RefSeq" id="WP_104529001.1">
    <property type="nucleotide sequence ID" value="NZ_POQT01000020.1"/>
</dbReference>
<evidence type="ECO:0000313" key="4">
    <source>
        <dbReference type="EMBL" id="RZU32058.1"/>
    </source>
</evidence>
<accession>A0A4Q7Y5Y4</accession>
<dbReference type="PANTHER" id="PTHR12304:SF4">
    <property type="entry name" value="URIDINE NUCLEOSIDASE"/>
    <property type="match status" value="1"/>
</dbReference>
<dbReference type="GO" id="GO:0008477">
    <property type="term" value="F:purine nucleosidase activity"/>
    <property type="evidence" value="ECO:0007669"/>
    <property type="project" value="TreeGrafter"/>
</dbReference>
<dbReference type="GO" id="GO:0006152">
    <property type="term" value="P:purine nucleoside catabolic process"/>
    <property type="evidence" value="ECO:0007669"/>
    <property type="project" value="TreeGrafter"/>
</dbReference>
<dbReference type="Proteomes" id="UP000292507">
    <property type="component" value="Unassembled WGS sequence"/>
</dbReference>
<dbReference type="Gene3D" id="3.90.245.10">
    <property type="entry name" value="Ribonucleoside hydrolase-like"/>
    <property type="match status" value="1"/>
</dbReference>
<reference evidence="4 5" key="1">
    <citation type="submission" date="2019-02" db="EMBL/GenBank/DDBJ databases">
        <title>Sequencing the genomes of 1000 actinobacteria strains.</title>
        <authorList>
            <person name="Klenk H.-P."/>
        </authorList>
    </citation>
    <scope>NUCLEOTIDE SEQUENCE [LARGE SCALE GENOMIC DNA]</scope>
    <source>
        <strain evidence="4 5">DSM 44509</strain>
    </source>
</reference>
<dbReference type="InterPro" id="IPR023186">
    <property type="entry name" value="IUNH"/>
</dbReference>
<keyword evidence="2" id="KW-0326">Glycosidase</keyword>
<sequence length="288" mass="30402">MSSLRIGVQCRVVVDNDWAGDPDGLVALAHHLLSPTNRVVAVTSSLISPMFGVPDGSVQGAAMARELVDLIGGPAAAPVHEGSDTAFGSGDASSAASTAIVAAARQEDPLPLYLVCGGPLTNVAAALQQDPGIAERLTLVWIGGALDAGAEEYNRDTDRAAADFVLGHPTLEIFQFPLETYRRCAYSVAELEHDLGGSGRVGRWLWERFASLPLPDFISLGGVWPLGDSPPLLVTALGDESSTYTATPAGDGHGARRVYTDVDVRLLVADLYARLRLHEARRRSVDVP</sequence>
<protein>
    <submittedName>
        <fullName evidence="4">Inosine-uridine preferring nucleoside hydrolase</fullName>
    </submittedName>
</protein>
<dbReference type="OrthoDB" id="2530052at2"/>
<dbReference type="InterPro" id="IPR001910">
    <property type="entry name" value="Inosine/uridine_hydrolase_dom"/>
</dbReference>
<comment type="caution">
    <text evidence="4">The sequence shown here is derived from an EMBL/GenBank/DDBJ whole genome shotgun (WGS) entry which is preliminary data.</text>
</comment>
<dbReference type="SUPFAM" id="SSF53590">
    <property type="entry name" value="Nucleoside hydrolase"/>
    <property type="match status" value="1"/>
</dbReference>
<dbReference type="InterPro" id="IPR036452">
    <property type="entry name" value="Ribo_hydro-like"/>
</dbReference>
<proteinExistence type="predicted"/>
<dbReference type="AlphaFoldDB" id="A0A4Q7Y5Y4"/>
<gene>
    <name evidence="4" type="ORF">BKA19_1747</name>
</gene>
<dbReference type="EMBL" id="SHKV01000001">
    <property type="protein sequence ID" value="RZU32058.1"/>
    <property type="molecule type" value="Genomic_DNA"/>
</dbReference>
<name>A0A4Q7Y5Y4_9ACTN</name>